<keyword evidence="2" id="KW-0418">Kinase</keyword>
<accession>A0ABN1WGV0</accession>
<sequence>MDRAPVRATSAEPAGPGPAADDSSAGLRAAGADRLRRHNWWALVGLVYAAGAFVVVAILATEPWGPLTVGTAVAAAAGSLGAGRLLQRRFPTADGSADGDDGLPVALIGLAVTGGLAVTLAAQWLSDDAEWAIVPGLVTGGLAVTVARRHRTTVVAGAVLVTAGAAAAAQTATAGPPDLVGIAASALLIAAIGGFLIYGLWACDAVERLEHARRLEGELAVADERLRFASDLHDIQGHHLQVIALKSELGQRLAELDPAAAGEQMREVQEHARTALRDTRAVVQGYRHASLDAELANATGVLAAAGIDGRLDGRTEHAVAAIPEAQRKLLALVTREATTNVLRHSHAAHARLALDVDAGWAVLRIRNDGSAATDSTADSATDSATGTGLTGLAGRFDALGGTVEWRQDGEWFTVTARLPTTEGG</sequence>
<feature type="transmembrane region" description="Helical" evidence="5">
    <location>
        <begin position="179"/>
        <end position="203"/>
    </location>
</feature>
<dbReference type="InterPro" id="IPR036890">
    <property type="entry name" value="HATPase_C_sf"/>
</dbReference>
<keyword evidence="5" id="KW-0812">Transmembrane</keyword>
<dbReference type="Proteomes" id="UP001500653">
    <property type="component" value="Unassembled WGS sequence"/>
</dbReference>
<dbReference type="Gene3D" id="3.30.565.10">
    <property type="entry name" value="Histidine kinase-like ATPase, C-terminal domain"/>
    <property type="match status" value="1"/>
</dbReference>
<dbReference type="PANTHER" id="PTHR24421:SF63">
    <property type="entry name" value="SENSOR HISTIDINE KINASE DESK"/>
    <property type="match status" value="1"/>
</dbReference>
<evidence type="ECO:0000256" key="1">
    <source>
        <dbReference type="ARBA" id="ARBA00022679"/>
    </source>
</evidence>
<dbReference type="PANTHER" id="PTHR24421">
    <property type="entry name" value="NITRATE/NITRITE SENSOR PROTEIN NARX-RELATED"/>
    <property type="match status" value="1"/>
</dbReference>
<dbReference type="InterPro" id="IPR011712">
    <property type="entry name" value="Sig_transdc_His_kin_sub3_dim/P"/>
</dbReference>
<dbReference type="CDD" id="cd16917">
    <property type="entry name" value="HATPase_UhpB-NarQ-NarX-like"/>
    <property type="match status" value="1"/>
</dbReference>
<organism evidence="7 8">
    <name type="scientific">Prauserella halophila</name>
    <dbReference type="NCBI Taxonomy" id="185641"/>
    <lineage>
        <taxon>Bacteria</taxon>
        <taxon>Bacillati</taxon>
        <taxon>Actinomycetota</taxon>
        <taxon>Actinomycetes</taxon>
        <taxon>Pseudonocardiales</taxon>
        <taxon>Pseudonocardiaceae</taxon>
        <taxon>Prauserella</taxon>
    </lineage>
</organism>
<dbReference type="InterPro" id="IPR050482">
    <property type="entry name" value="Sensor_HK_TwoCompSys"/>
</dbReference>
<evidence type="ECO:0000313" key="8">
    <source>
        <dbReference type="Proteomes" id="UP001500653"/>
    </source>
</evidence>
<evidence type="ECO:0000259" key="6">
    <source>
        <dbReference type="Pfam" id="PF07730"/>
    </source>
</evidence>
<keyword evidence="3" id="KW-0902">Two-component regulatory system</keyword>
<evidence type="ECO:0000256" key="5">
    <source>
        <dbReference type="SAM" id="Phobius"/>
    </source>
</evidence>
<gene>
    <name evidence="7" type="ORF">GCM10009676_30110</name>
</gene>
<evidence type="ECO:0000256" key="3">
    <source>
        <dbReference type="ARBA" id="ARBA00023012"/>
    </source>
</evidence>
<feature type="transmembrane region" description="Helical" evidence="5">
    <location>
        <begin position="154"/>
        <end position="173"/>
    </location>
</feature>
<dbReference type="RefSeq" id="WP_253864552.1">
    <property type="nucleotide sequence ID" value="NZ_BAAALN010000007.1"/>
</dbReference>
<comment type="caution">
    <text evidence="7">The sequence shown here is derived from an EMBL/GenBank/DDBJ whole genome shotgun (WGS) entry which is preliminary data.</text>
</comment>
<feature type="domain" description="Signal transduction histidine kinase subgroup 3 dimerisation and phosphoacceptor" evidence="6">
    <location>
        <begin position="224"/>
        <end position="290"/>
    </location>
</feature>
<keyword evidence="1" id="KW-0808">Transferase</keyword>
<keyword evidence="8" id="KW-1185">Reference proteome</keyword>
<feature type="transmembrane region" description="Helical" evidence="5">
    <location>
        <begin position="106"/>
        <end position="125"/>
    </location>
</feature>
<name>A0ABN1WGV0_9PSEU</name>
<feature type="transmembrane region" description="Helical" evidence="5">
    <location>
        <begin position="67"/>
        <end position="86"/>
    </location>
</feature>
<proteinExistence type="predicted"/>
<evidence type="ECO:0000256" key="4">
    <source>
        <dbReference type="SAM" id="MobiDB-lite"/>
    </source>
</evidence>
<reference evidence="7 8" key="1">
    <citation type="journal article" date="2019" name="Int. J. Syst. Evol. Microbiol.">
        <title>The Global Catalogue of Microorganisms (GCM) 10K type strain sequencing project: providing services to taxonomists for standard genome sequencing and annotation.</title>
        <authorList>
            <consortium name="The Broad Institute Genomics Platform"/>
            <consortium name="The Broad Institute Genome Sequencing Center for Infectious Disease"/>
            <person name="Wu L."/>
            <person name="Ma J."/>
        </authorList>
    </citation>
    <scope>NUCLEOTIDE SEQUENCE [LARGE SCALE GENOMIC DNA]</scope>
    <source>
        <strain evidence="7 8">JCM 13023</strain>
    </source>
</reference>
<dbReference type="SUPFAM" id="SSF55874">
    <property type="entry name" value="ATPase domain of HSP90 chaperone/DNA topoisomerase II/histidine kinase"/>
    <property type="match status" value="1"/>
</dbReference>
<feature type="transmembrane region" description="Helical" evidence="5">
    <location>
        <begin position="40"/>
        <end position="61"/>
    </location>
</feature>
<evidence type="ECO:0000256" key="2">
    <source>
        <dbReference type="ARBA" id="ARBA00022777"/>
    </source>
</evidence>
<keyword evidence="5" id="KW-0472">Membrane</keyword>
<dbReference type="EMBL" id="BAAALN010000007">
    <property type="protein sequence ID" value="GAA1242632.1"/>
    <property type="molecule type" value="Genomic_DNA"/>
</dbReference>
<protein>
    <recommendedName>
        <fullName evidence="6">Signal transduction histidine kinase subgroup 3 dimerisation and phosphoacceptor domain-containing protein</fullName>
    </recommendedName>
</protein>
<dbReference type="Pfam" id="PF07730">
    <property type="entry name" value="HisKA_3"/>
    <property type="match status" value="1"/>
</dbReference>
<evidence type="ECO:0000313" key="7">
    <source>
        <dbReference type="EMBL" id="GAA1242632.1"/>
    </source>
</evidence>
<feature type="region of interest" description="Disordered" evidence="4">
    <location>
        <begin position="1"/>
        <end position="25"/>
    </location>
</feature>
<feature type="transmembrane region" description="Helical" evidence="5">
    <location>
        <begin position="131"/>
        <end position="147"/>
    </location>
</feature>
<feature type="compositionally biased region" description="Low complexity" evidence="4">
    <location>
        <begin position="8"/>
        <end position="25"/>
    </location>
</feature>
<keyword evidence="5" id="KW-1133">Transmembrane helix</keyword>
<dbReference type="Gene3D" id="1.20.5.1930">
    <property type="match status" value="1"/>
</dbReference>